<name>A0A8B2Z8M6_9LACO</name>
<dbReference type="AlphaFoldDB" id="A0A8B2Z8M6"/>
<keyword evidence="1" id="KW-0418">Kinase</keyword>
<dbReference type="Proteomes" id="UP000260790">
    <property type="component" value="Unassembled WGS sequence"/>
</dbReference>
<evidence type="ECO:0000313" key="2">
    <source>
        <dbReference type="Proteomes" id="UP000260790"/>
    </source>
</evidence>
<keyword evidence="1" id="KW-0808">Transferase</keyword>
<dbReference type="GO" id="GO:0016301">
    <property type="term" value="F:kinase activity"/>
    <property type="evidence" value="ECO:0007669"/>
    <property type="project" value="UniProtKB-KW"/>
</dbReference>
<reference evidence="1 2" key="1">
    <citation type="submission" date="2018-08" db="EMBL/GenBank/DDBJ databases">
        <title>A genome reference for cultivated species of the human gut microbiota.</title>
        <authorList>
            <person name="Zou Y."/>
            <person name="Xue W."/>
            <person name="Luo G."/>
        </authorList>
    </citation>
    <scope>NUCLEOTIDE SEQUENCE [LARGE SCALE GENOMIC DNA]</scope>
    <source>
        <strain evidence="1 2">TF10-9AT</strain>
    </source>
</reference>
<comment type="caution">
    <text evidence="1">The sequence shown here is derived from an EMBL/GenBank/DDBJ whole genome shotgun (WGS) entry which is preliminary data.</text>
</comment>
<accession>A0A8B2Z8M6</accession>
<dbReference type="EMBL" id="QSQR01000003">
    <property type="protein sequence ID" value="RGK47223.1"/>
    <property type="molecule type" value="Genomic_DNA"/>
</dbReference>
<proteinExistence type="predicted"/>
<evidence type="ECO:0000313" key="1">
    <source>
        <dbReference type="EMBL" id="RGK47223.1"/>
    </source>
</evidence>
<sequence length="54" mass="5982">MPVKGCRDYGQMGDSWDLPVKGCRGLRAKGRFLGFARKMQIPVTGKTVILEICP</sequence>
<protein>
    <submittedName>
        <fullName evidence="1">Acetylglutamate kinase</fullName>
    </submittedName>
</protein>
<gene>
    <name evidence="1" type="ORF">DXD09_04585</name>
</gene>
<organism evidence="1 2">
    <name type="scientific">Ligilactobacillus ruminis</name>
    <dbReference type="NCBI Taxonomy" id="1623"/>
    <lineage>
        <taxon>Bacteria</taxon>
        <taxon>Bacillati</taxon>
        <taxon>Bacillota</taxon>
        <taxon>Bacilli</taxon>
        <taxon>Lactobacillales</taxon>
        <taxon>Lactobacillaceae</taxon>
        <taxon>Ligilactobacillus</taxon>
    </lineage>
</organism>